<reference evidence="3" key="1">
    <citation type="submission" date="2021-01" db="EMBL/GenBank/DDBJ databases">
        <authorList>
            <person name="Corre E."/>
            <person name="Pelletier E."/>
            <person name="Niang G."/>
            <person name="Scheremetjew M."/>
            <person name="Finn R."/>
            <person name="Kale V."/>
            <person name="Holt S."/>
            <person name="Cochrane G."/>
            <person name="Meng A."/>
            <person name="Brown T."/>
            <person name="Cohen L."/>
        </authorList>
    </citation>
    <scope>NUCLEOTIDE SEQUENCE</scope>
    <source>
        <strain evidence="3">RCC3387</strain>
    </source>
</reference>
<feature type="compositionally biased region" description="Low complexity" evidence="2">
    <location>
        <begin position="205"/>
        <end position="221"/>
    </location>
</feature>
<feature type="coiled-coil region" evidence="1">
    <location>
        <begin position="255"/>
        <end position="289"/>
    </location>
</feature>
<evidence type="ECO:0000256" key="2">
    <source>
        <dbReference type="SAM" id="MobiDB-lite"/>
    </source>
</evidence>
<feature type="compositionally biased region" description="Basic and acidic residues" evidence="2">
    <location>
        <begin position="117"/>
        <end position="133"/>
    </location>
</feature>
<organism evidence="3">
    <name type="scientific">Zooxanthella nutricula</name>
    <dbReference type="NCBI Taxonomy" id="1333877"/>
    <lineage>
        <taxon>Eukaryota</taxon>
        <taxon>Sar</taxon>
        <taxon>Alveolata</taxon>
        <taxon>Dinophyceae</taxon>
        <taxon>Peridiniales</taxon>
        <taxon>Peridiniales incertae sedis</taxon>
        <taxon>Zooxanthella</taxon>
    </lineage>
</organism>
<gene>
    <name evidence="3" type="ORF">BRAN1462_LOCUS3251</name>
</gene>
<proteinExistence type="predicted"/>
<feature type="region of interest" description="Disordered" evidence="2">
    <location>
        <begin position="368"/>
        <end position="415"/>
    </location>
</feature>
<feature type="region of interest" description="Disordered" evidence="2">
    <location>
        <begin position="1"/>
        <end position="26"/>
    </location>
</feature>
<protein>
    <submittedName>
        <fullName evidence="3">Uncharacterized protein</fullName>
    </submittedName>
</protein>
<dbReference type="PANTHER" id="PTHR40515:SF1">
    <property type="entry name" value="CILIA- AND FLAGELLA-ASSOCIATED PROTEIN 157"/>
    <property type="match status" value="1"/>
</dbReference>
<feature type="region of interest" description="Disordered" evidence="2">
    <location>
        <begin position="203"/>
        <end position="227"/>
    </location>
</feature>
<keyword evidence="1" id="KW-0175">Coiled coil</keyword>
<evidence type="ECO:0000313" key="3">
    <source>
        <dbReference type="EMBL" id="CAD9495189.1"/>
    </source>
</evidence>
<dbReference type="AlphaFoldDB" id="A0A6V0IIT3"/>
<accession>A0A6V0IIT3</accession>
<feature type="coiled-coil region" evidence="1">
    <location>
        <begin position="141"/>
        <end position="175"/>
    </location>
</feature>
<dbReference type="EMBL" id="HBGW01004932">
    <property type="protein sequence ID" value="CAD9495189.1"/>
    <property type="molecule type" value="Transcribed_RNA"/>
</dbReference>
<evidence type="ECO:0000256" key="1">
    <source>
        <dbReference type="SAM" id="Coils"/>
    </source>
</evidence>
<dbReference type="PANTHER" id="PTHR40515">
    <property type="entry name" value="CILIA- AND FLAGELLA-ASSOCIATED PROTEIN 157"/>
    <property type="match status" value="1"/>
</dbReference>
<name>A0A6V0IIT3_9DINO</name>
<feature type="region of interest" description="Disordered" evidence="2">
    <location>
        <begin position="113"/>
        <end position="133"/>
    </location>
</feature>
<sequence length="415" mass="46902">MRQDDREQVIGDLQRQLHSERDKNRSLEDSYKFRVASFVKRELKTKNKIDALERRLHDGPDDDEHITRMDVIRNMHKSVVGGLECVQTNTAKILQEQEKDLMRAFRSRLQEVSQEQELQKSKKGEQSSKQTEELRKVVGSLHATQELAQQYHEQNKELQAEKARLAEKLKAREDDTNALYKELYSAKKEVSRLKALWKDEGGADDGAQGAGQAAVSEAASAPRRTSISKRQIEQARLQQTHNKQYEREIQYRETITKMKRMVESEKRTSHELKQQLTDLVQERSELEVLLRQCLEDVKAEILRHRAEAGSAPPSAAADGAVPGVVVPGQAIAAMSVSDLTSQDRERVLELLLSQQRVVQLLYNKTFTNQAHSHPPTAHGDLDVDARSVGSPSGKDGDFAHLSDIIPPPDETLANA</sequence>